<sequence>MNPESTEHEGSTRREYVKYGGAVVGGGLLAGCTGSSGSSGANGTTNSSSRNGTTGNETTSSTGSEGGNTTAGSTGNSYSVTMAPMGTVEFDEPPESWVSYLSTYGDMGIALGKADGLRGLWDPGGMTTVFYDALPDVDVSFENVSPISGGGEFDKEIFYELDADVHLLDPNWIGVLADDWGEDDIEEIATGVGPFLGNYIRRRGDDWHDYQYYSLYEAFEIVADAFDERERYEAFASIHNDMLATIEETLPPSTDRPTVGLVSVNSDFENGVFYVYPVQEGNNHKQYRDLGMRGAFDDHIEGGYGEFDYEQLLEVDPDAIVFQYGFSHVSAAEFDSRLETMRENPVGSQLSAVQNDRLYRGGSSYQGPVVNFFQTEAAARQFYPDAFGEWDGMATLHKESLRLFERQRVADVINGNL</sequence>
<proteinExistence type="predicted"/>
<dbReference type="Gene3D" id="3.40.50.1980">
    <property type="entry name" value="Nitrogenase molybdenum iron protein domain"/>
    <property type="match status" value="2"/>
</dbReference>
<feature type="region of interest" description="Disordered" evidence="4">
    <location>
        <begin position="35"/>
        <end position="78"/>
    </location>
</feature>
<gene>
    <name evidence="6" type="ORF">C450_13567</name>
</gene>
<comment type="caution">
    <text evidence="6">The sequence shown here is derived from an EMBL/GenBank/DDBJ whole genome shotgun (WGS) entry which is preliminary data.</text>
</comment>
<dbReference type="PATRIC" id="fig|1227456.3.peg.2746"/>
<dbReference type="Pfam" id="PF01497">
    <property type="entry name" value="Peripla_BP_2"/>
    <property type="match status" value="1"/>
</dbReference>
<dbReference type="PANTHER" id="PTHR30532:SF1">
    <property type="entry name" value="IRON(3+)-HYDROXAMATE-BINDING PROTEIN FHUD"/>
    <property type="match status" value="1"/>
</dbReference>
<evidence type="ECO:0000313" key="7">
    <source>
        <dbReference type="Proteomes" id="UP000011625"/>
    </source>
</evidence>
<dbReference type="EMBL" id="AOME01000070">
    <property type="protein sequence ID" value="EMA50710.1"/>
    <property type="molecule type" value="Genomic_DNA"/>
</dbReference>
<feature type="domain" description="Fe/B12 periplasmic-binding" evidence="5">
    <location>
        <begin position="96"/>
        <end position="390"/>
    </location>
</feature>
<dbReference type="RefSeq" id="WP_005044211.1">
    <property type="nucleotide sequence ID" value="NZ_AOME01000070.1"/>
</dbReference>
<keyword evidence="3" id="KW-0732">Signal</keyword>
<name>M0N1X6_9EURY</name>
<protein>
    <submittedName>
        <fullName evidence="6">Ferrichrome-binding protein</fullName>
    </submittedName>
</protein>
<accession>M0N1X6</accession>
<reference evidence="6 7" key="1">
    <citation type="journal article" date="2014" name="PLoS Genet.">
        <title>Phylogenetically driven sequencing of extremely halophilic archaea reveals strategies for static and dynamic osmo-response.</title>
        <authorList>
            <person name="Becker E.A."/>
            <person name="Seitzer P.M."/>
            <person name="Tritt A."/>
            <person name="Larsen D."/>
            <person name="Krusor M."/>
            <person name="Yao A.I."/>
            <person name="Wu D."/>
            <person name="Madern D."/>
            <person name="Eisen J.A."/>
            <person name="Darling A.E."/>
            <person name="Facciotti M.T."/>
        </authorList>
    </citation>
    <scope>NUCLEOTIDE SEQUENCE [LARGE SCALE GENOMIC DNA]</scope>
    <source>
        <strain evidence="6 7">DSM 8989</strain>
    </source>
</reference>
<organism evidence="6 7">
    <name type="scientific">Halococcus salifodinae DSM 8989</name>
    <dbReference type="NCBI Taxonomy" id="1227456"/>
    <lineage>
        <taxon>Archaea</taxon>
        <taxon>Methanobacteriati</taxon>
        <taxon>Methanobacteriota</taxon>
        <taxon>Stenosarchaea group</taxon>
        <taxon>Halobacteria</taxon>
        <taxon>Halobacteriales</taxon>
        <taxon>Halococcaceae</taxon>
        <taxon>Halococcus</taxon>
    </lineage>
</organism>
<dbReference type="Proteomes" id="UP000011625">
    <property type="component" value="Unassembled WGS sequence"/>
</dbReference>
<keyword evidence="7" id="KW-1185">Reference proteome</keyword>
<evidence type="ECO:0000313" key="6">
    <source>
        <dbReference type="EMBL" id="EMA50710.1"/>
    </source>
</evidence>
<dbReference type="SUPFAM" id="SSF53807">
    <property type="entry name" value="Helical backbone' metal receptor"/>
    <property type="match status" value="1"/>
</dbReference>
<evidence type="ECO:0000256" key="4">
    <source>
        <dbReference type="SAM" id="MobiDB-lite"/>
    </source>
</evidence>
<feature type="compositionally biased region" description="Low complexity" evidence="4">
    <location>
        <begin position="35"/>
        <end position="77"/>
    </location>
</feature>
<evidence type="ECO:0000259" key="5">
    <source>
        <dbReference type="PROSITE" id="PS50983"/>
    </source>
</evidence>
<comment type="subcellular location">
    <subcellularLocation>
        <location evidence="1">Cell envelope</location>
    </subcellularLocation>
</comment>
<evidence type="ECO:0000256" key="3">
    <source>
        <dbReference type="ARBA" id="ARBA00022729"/>
    </source>
</evidence>
<dbReference type="InterPro" id="IPR051313">
    <property type="entry name" value="Bact_iron-sidero_bind"/>
</dbReference>
<dbReference type="PANTHER" id="PTHR30532">
    <property type="entry name" value="IRON III DICITRATE-BINDING PERIPLASMIC PROTEIN"/>
    <property type="match status" value="1"/>
</dbReference>
<evidence type="ECO:0000256" key="2">
    <source>
        <dbReference type="ARBA" id="ARBA00022448"/>
    </source>
</evidence>
<dbReference type="AlphaFoldDB" id="M0N1X6"/>
<dbReference type="OrthoDB" id="304381at2157"/>
<evidence type="ECO:0000256" key="1">
    <source>
        <dbReference type="ARBA" id="ARBA00004196"/>
    </source>
</evidence>
<keyword evidence="2" id="KW-0813">Transport</keyword>
<dbReference type="InterPro" id="IPR002491">
    <property type="entry name" value="ABC_transptr_periplasmic_BD"/>
</dbReference>
<dbReference type="PROSITE" id="PS50983">
    <property type="entry name" value="FE_B12_PBP"/>
    <property type="match status" value="1"/>
</dbReference>